<dbReference type="SUPFAM" id="SSF50978">
    <property type="entry name" value="WD40 repeat-like"/>
    <property type="match status" value="1"/>
</dbReference>
<dbReference type="Proteomes" id="UP000239757">
    <property type="component" value="Unassembled WGS sequence"/>
</dbReference>
<dbReference type="Gene3D" id="2.130.10.10">
    <property type="entry name" value="YVTN repeat-like/Quinoprotein amine dehydrogenase"/>
    <property type="match status" value="1"/>
</dbReference>
<evidence type="ECO:0000313" key="2">
    <source>
        <dbReference type="Proteomes" id="UP000239757"/>
    </source>
</evidence>
<gene>
    <name evidence="1" type="ORF">GOBAR_AA27854</name>
</gene>
<dbReference type="InterPro" id="IPR042755">
    <property type="entry name" value="COP1"/>
</dbReference>
<dbReference type="OrthoDB" id="273771at2759"/>
<dbReference type="PANTHER" id="PTHR44080:SF1">
    <property type="entry name" value="E3 UBIQUITIN-PROTEIN LIGASE COP1"/>
    <property type="match status" value="1"/>
</dbReference>
<accession>A0A2P5WP14</accession>
<dbReference type="InterPro" id="IPR036322">
    <property type="entry name" value="WD40_repeat_dom_sf"/>
</dbReference>
<organism evidence="1 2">
    <name type="scientific">Gossypium barbadense</name>
    <name type="common">Sea Island cotton</name>
    <name type="synonym">Hibiscus barbadensis</name>
    <dbReference type="NCBI Taxonomy" id="3634"/>
    <lineage>
        <taxon>Eukaryota</taxon>
        <taxon>Viridiplantae</taxon>
        <taxon>Streptophyta</taxon>
        <taxon>Embryophyta</taxon>
        <taxon>Tracheophyta</taxon>
        <taxon>Spermatophyta</taxon>
        <taxon>Magnoliopsida</taxon>
        <taxon>eudicotyledons</taxon>
        <taxon>Gunneridae</taxon>
        <taxon>Pentapetalae</taxon>
        <taxon>rosids</taxon>
        <taxon>malvids</taxon>
        <taxon>Malvales</taxon>
        <taxon>Malvaceae</taxon>
        <taxon>Malvoideae</taxon>
        <taxon>Gossypium</taxon>
    </lineage>
</organism>
<name>A0A2P5WP14_GOSBA</name>
<reference evidence="1 2" key="1">
    <citation type="submission" date="2015-01" db="EMBL/GenBank/DDBJ databases">
        <title>Genome of allotetraploid Gossypium barbadense reveals genomic plasticity and fiber elongation in cotton evolution.</title>
        <authorList>
            <person name="Chen X."/>
            <person name="Liu X."/>
            <person name="Zhao B."/>
            <person name="Zheng H."/>
            <person name="Hu Y."/>
            <person name="Lu G."/>
            <person name="Yang C."/>
            <person name="Chen J."/>
            <person name="Shan C."/>
            <person name="Zhang L."/>
            <person name="Zhou Y."/>
            <person name="Wang L."/>
            <person name="Guo W."/>
            <person name="Bai Y."/>
            <person name="Ruan J."/>
            <person name="Shangguan X."/>
            <person name="Mao Y."/>
            <person name="Jiang J."/>
            <person name="Zhu Y."/>
            <person name="Lei J."/>
            <person name="Kang H."/>
            <person name="Chen S."/>
            <person name="He X."/>
            <person name="Wang R."/>
            <person name="Wang Y."/>
            <person name="Chen J."/>
            <person name="Wang L."/>
            <person name="Yu S."/>
            <person name="Wang B."/>
            <person name="Wei J."/>
            <person name="Song S."/>
            <person name="Lu X."/>
            <person name="Gao Z."/>
            <person name="Gu W."/>
            <person name="Deng X."/>
            <person name="Ma D."/>
            <person name="Wang S."/>
            <person name="Liang W."/>
            <person name="Fang L."/>
            <person name="Cai C."/>
            <person name="Zhu X."/>
            <person name="Zhou B."/>
            <person name="Zhang Y."/>
            <person name="Chen Z."/>
            <person name="Xu S."/>
            <person name="Zhu R."/>
            <person name="Wang S."/>
            <person name="Zhang T."/>
            <person name="Zhao G."/>
        </authorList>
    </citation>
    <scope>NUCLEOTIDE SEQUENCE [LARGE SCALE GENOMIC DNA]</scope>
    <source>
        <strain evidence="2">cv. Xinhai21</strain>
        <tissue evidence="1">Leaf</tissue>
    </source>
</reference>
<protein>
    <submittedName>
        <fullName evidence="1">Uncharacterized protein</fullName>
    </submittedName>
</protein>
<dbReference type="EMBL" id="KZ666940">
    <property type="protein sequence ID" value="PPR92814.1"/>
    <property type="molecule type" value="Genomic_DNA"/>
</dbReference>
<dbReference type="GO" id="GO:0061630">
    <property type="term" value="F:ubiquitin protein ligase activity"/>
    <property type="evidence" value="ECO:0007669"/>
    <property type="project" value="InterPro"/>
</dbReference>
<sequence>MSWIYFLVMKQLKVWCKKQEASVITLQYVHGIIHFYNQVLLPLALHTFRGHTNEKNFVGLIVNSDYIPCGSETNEVYVPVTWHRFGSMDMDDGNEDASSHIISAVCWKSDSLTLLSANSQGTIKVLVVAAW</sequence>
<dbReference type="AlphaFoldDB" id="A0A2P5WP14"/>
<dbReference type="InterPro" id="IPR015943">
    <property type="entry name" value="WD40/YVTN_repeat-like_dom_sf"/>
</dbReference>
<dbReference type="GO" id="GO:0043161">
    <property type="term" value="P:proteasome-mediated ubiquitin-dependent protein catabolic process"/>
    <property type="evidence" value="ECO:0007669"/>
    <property type="project" value="TreeGrafter"/>
</dbReference>
<evidence type="ECO:0000313" key="1">
    <source>
        <dbReference type="EMBL" id="PPR92814.1"/>
    </source>
</evidence>
<dbReference type="PANTHER" id="PTHR44080">
    <property type="entry name" value="E3 UBIQUITIN-PROTEIN LIGASE COP1"/>
    <property type="match status" value="1"/>
</dbReference>
<proteinExistence type="predicted"/>